<dbReference type="EMBL" id="BAABKI010000016">
    <property type="protein sequence ID" value="GAA5174212.1"/>
    <property type="molecule type" value="Genomic_DNA"/>
</dbReference>
<dbReference type="Pfam" id="PF07366">
    <property type="entry name" value="SnoaL"/>
    <property type="match status" value="1"/>
</dbReference>
<keyword evidence="3" id="KW-1185">Reference proteome</keyword>
<dbReference type="Gene3D" id="3.10.450.50">
    <property type="match status" value="1"/>
</dbReference>
<reference evidence="3" key="2">
    <citation type="journal article" date="2019" name="Int. J. Syst. Evol. Microbiol.">
        <title>The Global Catalogue of Microorganisms (GCM) 10K type strain sequencing project: providing services to taxonomists for standard genome sequencing and annotation.</title>
        <authorList>
            <consortium name="The Broad Institute Genomics Platform"/>
            <consortium name="The Broad Institute Genome Sequencing Center for Infectious Disease"/>
            <person name="Wu L."/>
            <person name="Ma J."/>
        </authorList>
    </citation>
    <scope>NUCLEOTIDE SEQUENCE [LARGE SCALE GENOMIC DNA]</scope>
    <source>
        <strain evidence="3">JCM 18472</strain>
    </source>
</reference>
<dbReference type="InterPro" id="IPR032710">
    <property type="entry name" value="NTF2-like_dom_sf"/>
</dbReference>
<dbReference type="Proteomes" id="UP001500074">
    <property type="component" value="Unassembled WGS sequence"/>
</dbReference>
<dbReference type="PANTHER" id="PTHR38436:SF1">
    <property type="entry name" value="ESTER CYCLASE"/>
    <property type="match status" value="1"/>
</dbReference>
<evidence type="ECO:0000313" key="3">
    <source>
        <dbReference type="Proteomes" id="UP001500074"/>
    </source>
</evidence>
<organism evidence="2 3">
    <name type="scientific">Modicisalibacter zincidurans</name>
    <dbReference type="NCBI Taxonomy" id="1178777"/>
    <lineage>
        <taxon>Bacteria</taxon>
        <taxon>Pseudomonadati</taxon>
        <taxon>Pseudomonadota</taxon>
        <taxon>Gammaproteobacteria</taxon>
        <taxon>Oceanospirillales</taxon>
        <taxon>Halomonadaceae</taxon>
        <taxon>Modicisalibacter</taxon>
    </lineage>
</organism>
<evidence type="ECO:0000313" key="2">
    <source>
        <dbReference type="EMBL" id="GAA5174212.1"/>
    </source>
</evidence>
<dbReference type="EMBL" id="BAABKI010000011">
    <property type="protein sequence ID" value="GAA5172910.1"/>
    <property type="molecule type" value="Genomic_DNA"/>
</dbReference>
<dbReference type="InterPro" id="IPR009959">
    <property type="entry name" value="Cyclase_SnoaL-like"/>
</dbReference>
<dbReference type="SUPFAM" id="SSF54427">
    <property type="entry name" value="NTF2-like"/>
    <property type="match status" value="1"/>
</dbReference>
<gene>
    <name evidence="1" type="ORF">GCM10023342_10460</name>
    <name evidence="2" type="ORF">GCM10023342_14650</name>
</gene>
<evidence type="ECO:0000313" key="1">
    <source>
        <dbReference type="EMBL" id="GAA5172910.1"/>
    </source>
</evidence>
<dbReference type="PANTHER" id="PTHR38436">
    <property type="entry name" value="POLYKETIDE CYCLASE SNOAL-LIKE DOMAIN"/>
    <property type="match status" value="1"/>
</dbReference>
<reference evidence="2" key="1">
    <citation type="journal article" date="2014" name="Int. J. Syst. Evol. Microbiol.">
        <title>Complete genome of a new Firmicutes species belonging to the dominant human colonic microbiota ('Ruminococcus bicirculans') reveals two chromosomes and a selective capacity to utilize plant glucans.</title>
        <authorList>
            <consortium name="NISC Comparative Sequencing Program"/>
            <person name="Wegmann U."/>
            <person name="Louis P."/>
            <person name="Goesmann A."/>
            <person name="Henrissat B."/>
            <person name="Duncan S.H."/>
            <person name="Flint H.J."/>
        </authorList>
    </citation>
    <scope>NUCLEOTIDE SEQUENCE</scope>
    <source>
        <strain evidence="2">JCM 18472</strain>
    </source>
</reference>
<name>A0ABP9RB22_9GAMM</name>
<reference evidence="2" key="3">
    <citation type="submission" date="2023-12" db="EMBL/GenBank/DDBJ databases">
        <authorList>
            <person name="Sun Q."/>
            <person name="Inoue M."/>
        </authorList>
    </citation>
    <scope>NUCLEOTIDE SEQUENCE</scope>
    <source>
        <strain evidence="2">JCM 18472</strain>
    </source>
</reference>
<comment type="caution">
    <text evidence="2">The sequence shown here is derived from an EMBL/GenBank/DDBJ whole genome shotgun (WGS) entry which is preliminary data.</text>
</comment>
<proteinExistence type="predicted"/>
<accession>A0ABP9RB22</accession>
<protein>
    <submittedName>
        <fullName evidence="2">Ester cyclase</fullName>
    </submittedName>
</protein>
<sequence length="128" mass="14540">MNDKDISSLYRGYIACLNERDWSNLGAFVDDDVRHNGRRIGLSGYREMLETDCSEIPDLRFEIQLLIADAQGVASRLSFHCTPQGHFLGLPVNGKKVRFTENVFYAFENGKIAEVWSIIDKQAIEAQL</sequence>
<dbReference type="RefSeq" id="WP_031384063.1">
    <property type="nucleotide sequence ID" value="NZ_BAABKI010000011.1"/>
</dbReference>